<dbReference type="Proteomes" id="UP000542353">
    <property type="component" value="Unassembled WGS sequence"/>
</dbReference>
<keyword evidence="1" id="KW-0732">Signal</keyword>
<organism evidence="2 3">
    <name type="scientific">Rhodopseudomonas rhenobacensis</name>
    <dbReference type="NCBI Taxonomy" id="87461"/>
    <lineage>
        <taxon>Bacteria</taxon>
        <taxon>Pseudomonadati</taxon>
        <taxon>Pseudomonadota</taxon>
        <taxon>Alphaproteobacteria</taxon>
        <taxon>Hyphomicrobiales</taxon>
        <taxon>Nitrobacteraceae</taxon>
        <taxon>Rhodopseudomonas</taxon>
    </lineage>
</organism>
<evidence type="ECO:0008006" key="4">
    <source>
        <dbReference type="Google" id="ProtNLM"/>
    </source>
</evidence>
<reference evidence="2 3" key="1">
    <citation type="submission" date="2020-08" db="EMBL/GenBank/DDBJ databases">
        <title>Genomic Encyclopedia of Type Strains, Phase IV (KMG-IV): sequencing the most valuable type-strain genomes for metagenomic binning, comparative biology and taxonomic classification.</title>
        <authorList>
            <person name="Goeker M."/>
        </authorList>
    </citation>
    <scope>NUCLEOTIDE SEQUENCE [LARGE SCALE GENOMIC DNA]</scope>
    <source>
        <strain evidence="2 3">DSM 12706</strain>
    </source>
</reference>
<proteinExistence type="predicted"/>
<protein>
    <recommendedName>
        <fullName evidence="4">Peptidase propeptide and YPEB domain-containing protein</fullName>
    </recommendedName>
</protein>
<gene>
    <name evidence="2" type="ORF">HNR60_001494</name>
</gene>
<dbReference type="RefSeq" id="WP_184255940.1">
    <property type="nucleotide sequence ID" value="NZ_JACHIH010000006.1"/>
</dbReference>
<keyword evidence="3" id="KW-1185">Reference proteome</keyword>
<evidence type="ECO:0000313" key="3">
    <source>
        <dbReference type="Proteomes" id="UP000542353"/>
    </source>
</evidence>
<name>A0A7W8DZC2_9BRAD</name>
<feature type="signal peptide" evidence="1">
    <location>
        <begin position="1"/>
        <end position="23"/>
    </location>
</feature>
<evidence type="ECO:0000256" key="1">
    <source>
        <dbReference type="SAM" id="SignalP"/>
    </source>
</evidence>
<comment type="caution">
    <text evidence="2">The sequence shown here is derived from an EMBL/GenBank/DDBJ whole genome shotgun (WGS) entry which is preliminary data.</text>
</comment>
<accession>A0A7W8DZC2</accession>
<feature type="chain" id="PRO_5030844485" description="Peptidase propeptide and YPEB domain-containing protein" evidence="1">
    <location>
        <begin position="24"/>
        <end position="115"/>
    </location>
</feature>
<evidence type="ECO:0000313" key="2">
    <source>
        <dbReference type="EMBL" id="MBB5046746.1"/>
    </source>
</evidence>
<dbReference type="AlphaFoldDB" id="A0A7W8DZC2"/>
<sequence>MTTRSIHALPAALLLALSVPALAQPTPSPRECALRDDAPPETTAAFAAILAKIKARFPDAHILKIERTALDLEGRRLAYEVKLLPQDGRIAWLRFDARTLEPLQGAAPERDCAPS</sequence>
<dbReference type="EMBL" id="JACHIH010000006">
    <property type="protein sequence ID" value="MBB5046746.1"/>
    <property type="molecule type" value="Genomic_DNA"/>
</dbReference>